<evidence type="ECO:0000256" key="10">
    <source>
        <dbReference type="ARBA" id="ARBA00023180"/>
    </source>
</evidence>
<dbReference type="InterPro" id="IPR017850">
    <property type="entry name" value="Alkaline_phosphatase_core_sf"/>
</dbReference>
<feature type="binding site" evidence="13">
    <location>
        <position position="317"/>
    </location>
    <ligand>
        <name>Zn(2+)</name>
        <dbReference type="ChEBI" id="CHEBI:29105"/>
        <label>2</label>
    </ligand>
</feature>
<dbReference type="FunFam" id="3.40.720.10:FF:000008">
    <property type="entry name" value="Alkaline phosphatase"/>
    <property type="match status" value="1"/>
</dbReference>
<feature type="binding site" evidence="13">
    <location>
        <position position="312"/>
    </location>
    <ligand>
        <name>Mg(2+)</name>
        <dbReference type="ChEBI" id="CHEBI:18420"/>
    </ligand>
</feature>
<keyword evidence="5 13" id="KW-0479">Metal-binding</keyword>
<feature type="binding site" evidence="13">
    <location>
        <position position="358"/>
    </location>
    <ligand>
        <name>Zn(2+)</name>
        <dbReference type="ChEBI" id="CHEBI:29105"/>
        <label>2</label>
    </ligand>
</feature>
<feature type="binding site" evidence="13">
    <location>
        <position position="156"/>
    </location>
    <ligand>
        <name>Mg(2+)</name>
        <dbReference type="ChEBI" id="CHEBI:18420"/>
    </ligand>
</feature>
<dbReference type="GO" id="GO:0046872">
    <property type="term" value="F:metal ion binding"/>
    <property type="evidence" value="ECO:0007669"/>
    <property type="project" value="UniProtKB-KW"/>
</dbReference>
<dbReference type="SMART" id="SM00098">
    <property type="entry name" value="alkPPc"/>
    <property type="match status" value="1"/>
</dbReference>
<evidence type="ECO:0000256" key="9">
    <source>
        <dbReference type="ARBA" id="ARBA00023136"/>
    </source>
</evidence>
<comment type="subcellular location">
    <subcellularLocation>
        <location evidence="1">Cell membrane</location>
        <topology evidence="1">Lipid-anchor</topology>
        <topology evidence="1">GPI-anchor</topology>
    </subcellularLocation>
</comment>
<protein>
    <submittedName>
        <fullName evidence="15">Alkaline phosphatase</fullName>
    </submittedName>
</protein>
<dbReference type="GO" id="GO:0004035">
    <property type="term" value="F:alkaline phosphatase activity"/>
    <property type="evidence" value="ECO:0007669"/>
    <property type="project" value="TreeGrafter"/>
</dbReference>
<keyword evidence="7 13" id="KW-0862">Zinc</keyword>
<comment type="similarity">
    <text evidence="14">Belongs to the alkaline phosphatase family.</text>
</comment>
<dbReference type="CDD" id="cd16012">
    <property type="entry name" value="ALP"/>
    <property type="match status" value="1"/>
</dbReference>
<comment type="cofactor">
    <cofactor evidence="13">
        <name>Zn(2+)</name>
        <dbReference type="ChEBI" id="CHEBI:29105"/>
    </cofactor>
    <text evidence="13">Binds 2 Zn(2+) ions.</text>
</comment>
<evidence type="ECO:0000256" key="6">
    <source>
        <dbReference type="ARBA" id="ARBA00022801"/>
    </source>
</evidence>
<dbReference type="AlphaFoldDB" id="A0A4R6ULJ9"/>
<feature type="binding site" evidence="13">
    <location>
        <position position="43"/>
    </location>
    <ligand>
        <name>Mg(2+)</name>
        <dbReference type="ChEBI" id="CHEBI:18420"/>
    </ligand>
</feature>
<dbReference type="PANTHER" id="PTHR11596:SF5">
    <property type="entry name" value="ALKALINE PHOSPHATASE"/>
    <property type="match status" value="1"/>
</dbReference>
<dbReference type="InterPro" id="IPR001952">
    <property type="entry name" value="Alkaline_phosphatase"/>
</dbReference>
<evidence type="ECO:0000256" key="4">
    <source>
        <dbReference type="ARBA" id="ARBA00022622"/>
    </source>
</evidence>
<organism evidence="15 16">
    <name type="scientific">Permianibacter aggregans</name>
    <dbReference type="NCBI Taxonomy" id="1510150"/>
    <lineage>
        <taxon>Bacteria</taxon>
        <taxon>Pseudomonadati</taxon>
        <taxon>Pseudomonadota</taxon>
        <taxon>Gammaproteobacteria</taxon>
        <taxon>Pseudomonadales</taxon>
        <taxon>Pseudomonadaceae</taxon>
        <taxon>Permianibacter</taxon>
    </lineage>
</organism>
<dbReference type="PRINTS" id="PR00113">
    <property type="entry name" value="ALKPHPHTASE"/>
</dbReference>
<keyword evidence="8 13" id="KW-0460">Magnesium</keyword>
<evidence type="ECO:0000256" key="14">
    <source>
        <dbReference type="RuleBase" id="RU003946"/>
    </source>
</evidence>
<sequence length="493" mass="54426">MSLASTLQAATPWFEQGQQALQQRLAQRPLELPAKNVILFLGDGMSLATVNAARIYEGQLRGENGEENLLSFEKFLYSGLVKTYNTNAMVPDSAGTMSAIMTGVKTGAGILSMSELARYGDCASGADQALPSLLTYAESLGKRTGIVTTTRITHATPAAAYAHSVSREWEDDGELPEQAKVEGCKDIALQLLEYSRGNGIEVLLGGGRRHFLPESENDPEYPDKKGERKDGRNLLLEWMKRHPKGEFVWDKRQFEALSAKSTHVLGLFEPSHMAYEAEKLIRNPNEPSLSEMTAKAIQLLQNRKDGFFLIVEGGRIDHAHHAGSASMALLETIEFAKAVQTAKDLTAGHDTLIVVTADHGHTLQFSGYARRGNPILGKVESIEAHALEGKQEVLKDLHGLPYTVLNYMNGPGFGMVQDEPYLERKRPDLSTIDTTEIGRRQESLIPLGSETHSGEDVPVYAYGPWAHLFTGVHEQNALYHYMRHAMSYQPPKR</sequence>
<evidence type="ECO:0000256" key="5">
    <source>
        <dbReference type="ARBA" id="ARBA00022723"/>
    </source>
</evidence>
<feature type="active site" description="Phosphoserine intermediate" evidence="12">
    <location>
        <position position="93"/>
    </location>
</feature>
<name>A0A4R6ULJ9_9GAMM</name>
<comment type="cofactor">
    <cofactor evidence="13">
        <name>Mg(2+)</name>
        <dbReference type="ChEBI" id="CHEBI:18420"/>
    </cofactor>
    <text evidence="13">Binds 1 Mg(2+) ion.</text>
</comment>
<dbReference type="PANTHER" id="PTHR11596">
    <property type="entry name" value="ALKALINE PHOSPHATASE"/>
    <property type="match status" value="1"/>
</dbReference>
<keyword evidence="16" id="KW-1185">Reference proteome</keyword>
<comment type="caution">
    <text evidence="15">The sequence shown here is derived from an EMBL/GenBank/DDBJ whole genome shotgun (WGS) entry which is preliminary data.</text>
</comment>
<evidence type="ECO:0000256" key="11">
    <source>
        <dbReference type="ARBA" id="ARBA00023288"/>
    </source>
</evidence>
<keyword evidence="10" id="KW-0325">Glycoprotein</keyword>
<evidence type="ECO:0000256" key="1">
    <source>
        <dbReference type="ARBA" id="ARBA00004609"/>
    </source>
</evidence>
<accession>A0A4R6ULJ9</accession>
<keyword evidence="3" id="KW-0597">Phosphoprotein</keyword>
<evidence type="ECO:0000256" key="12">
    <source>
        <dbReference type="PIRSR" id="PIRSR601952-1"/>
    </source>
</evidence>
<dbReference type="Gene3D" id="3.40.720.10">
    <property type="entry name" value="Alkaline Phosphatase, subunit A"/>
    <property type="match status" value="1"/>
</dbReference>
<dbReference type="Proteomes" id="UP000295375">
    <property type="component" value="Unassembled WGS sequence"/>
</dbReference>
<feature type="binding site" evidence="13">
    <location>
        <position position="154"/>
    </location>
    <ligand>
        <name>Mg(2+)</name>
        <dbReference type="ChEBI" id="CHEBI:18420"/>
    </ligand>
</feature>
<evidence type="ECO:0000256" key="7">
    <source>
        <dbReference type="ARBA" id="ARBA00022833"/>
    </source>
</evidence>
<evidence type="ECO:0000256" key="13">
    <source>
        <dbReference type="PIRSR" id="PIRSR601952-2"/>
    </source>
</evidence>
<dbReference type="Pfam" id="PF00245">
    <property type="entry name" value="Alk_phosphatase"/>
    <property type="match status" value="1"/>
</dbReference>
<keyword evidence="4" id="KW-0336">GPI-anchor</keyword>
<gene>
    <name evidence="15" type="ORF">EV696_11519</name>
</gene>
<feature type="binding site" evidence="13">
    <location>
        <position position="321"/>
    </location>
    <ligand>
        <name>Zn(2+)</name>
        <dbReference type="ChEBI" id="CHEBI:29105"/>
        <label>2</label>
    </ligand>
</feature>
<feature type="binding site" evidence="13">
    <location>
        <position position="359"/>
    </location>
    <ligand>
        <name>Zn(2+)</name>
        <dbReference type="ChEBI" id="CHEBI:29105"/>
        <label>2</label>
    </ligand>
</feature>
<proteinExistence type="inferred from homology"/>
<dbReference type="SUPFAM" id="SSF53649">
    <property type="entry name" value="Alkaline phosphatase-like"/>
    <property type="match status" value="1"/>
</dbReference>
<evidence type="ECO:0000313" key="15">
    <source>
        <dbReference type="EMBL" id="TDQ46025.1"/>
    </source>
</evidence>
<feature type="binding site" evidence="13">
    <location>
        <position position="43"/>
    </location>
    <ligand>
        <name>Zn(2+)</name>
        <dbReference type="ChEBI" id="CHEBI:29105"/>
        <label>2</label>
    </ligand>
</feature>
<dbReference type="GO" id="GO:0005886">
    <property type="term" value="C:plasma membrane"/>
    <property type="evidence" value="ECO:0007669"/>
    <property type="project" value="UniProtKB-SubCell"/>
</dbReference>
<keyword evidence="6" id="KW-0378">Hydrolase</keyword>
<feature type="binding site" evidence="13">
    <location>
        <position position="452"/>
    </location>
    <ligand>
        <name>Zn(2+)</name>
        <dbReference type="ChEBI" id="CHEBI:29105"/>
        <label>2</label>
    </ligand>
</feature>
<evidence type="ECO:0000313" key="16">
    <source>
        <dbReference type="Proteomes" id="UP000295375"/>
    </source>
</evidence>
<keyword evidence="9" id="KW-0472">Membrane</keyword>
<evidence type="ECO:0000256" key="3">
    <source>
        <dbReference type="ARBA" id="ARBA00022553"/>
    </source>
</evidence>
<evidence type="ECO:0000256" key="8">
    <source>
        <dbReference type="ARBA" id="ARBA00022842"/>
    </source>
</evidence>
<keyword evidence="11" id="KW-0449">Lipoprotein</keyword>
<dbReference type="GO" id="GO:0098552">
    <property type="term" value="C:side of membrane"/>
    <property type="evidence" value="ECO:0007669"/>
    <property type="project" value="UniProtKB-KW"/>
</dbReference>
<dbReference type="EMBL" id="SNYM01000015">
    <property type="protein sequence ID" value="TDQ46025.1"/>
    <property type="molecule type" value="Genomic_DNA"/>
</dbReference>
<keyword evidence="2" id="KW-1003">Cell membrane</keyword>
<reference evidence="15 16" key="1">
    <citation type="submission" date="2019-03" db="EMBL/GenBank/DDBJ databases">
        <title>Genomic Encyclopedia of Type Strains, Phase IV (KMG-IV): sequencing the most valuable type-strain genomes for metagenomic binning, comparative biology and taxonomic classification.</title>
        <authorList>
            <person name="Goeker M."/>
        </authorList>
    </citation>
    <scope>NUCLEOTIDE SEQUENCE [LARGE SCALE GENOMIC DNA]</scope>
    <source>
        <strain evidence="15 16">DSM 103792</strain>
    </source>
</reference>
<evidence type="ECO:0000256" key="2">
    <source>
        <dbReference type="ARBA" id="ARBA00022475"/>
    </source>
</evidence>